<dbReference type="FunFam" id="3.40.50.300:FF:000287">
    <property type="entry name" value="Multidrug ABC transporter ATP-binding protein"/>
    <property type="match status" value="1"/>
</dbReference>
<dbReference type="GO" id="GO:0015421">
    <property type="term" value="F:ABC-type oligopeptide transporter activity"/>
    <property type="evidence" value="ECO:0007669"/>
    <property type="project" value="TreeGrafter"/>
</dbReference>
<evidence type="ECO:0000256" key="7">
    <source>
        <dbReference type="ARBA" id="ARBA00023136"/>
    </source>
</evidence>
<dbReference type="InterPro" id="IPR027417">
    <property type="entry name" value="P-loop_NTPase"/>
</dbReference>
<dbReference type="InterPro" id="IPR036640">
    <property type="entry name" value="ABC1_TM_sf"/>
</dbReference>
<dbReference type="Pfam" id="PF00664">
    <property type="entry name" value="ABC_membrane"/>
    <property type="match status" value="1"/>
</dbReference>
<dbReference type="InterPro" id="IPR011527">
    <property type="entry name" value="ABC1_TM_dom"/>
</dbReference>
<comment type="caution">
    <text evidence="11">The sequence shown here is derived from an EMBL/GenBank/DDBJ whole genome shotgun (WGS) entry which is preliminary data.</text>
</comment>
<evidence type="ECO:0000256" key="8">
    <source>
        <dbReference type="SAM" id="Phobius"/>
    </source>
</evidence>
<proteinExistence type="predicted"/>
<evidence type="ECO:0000256" key="2">
    <source>
        <dbReference type="ARBA" id="ARBA00022448"/>
    </source>
</evidence>
<keyword evidence="2" id="KW-0813">Transport</keyword>
<evidence type="ECO:0000256" key="3">
    <source>
        <dbReference type="ARBA" id="ARBA00022692"/>
    </source>
</evidence>
<evidence type="ECO:0000256" key="1">
    <source>
        <dbReference type="ARBA" id="ARBA00004651"/>
    </source>
</evidence>
<evidence type="ECO:0000256" key="4">
    <source>
        <dbReference type="ARBA" id="ARBA00022741"/>
    </source>
</evidence>
<dbReference type="GO" id="GO:0016887">
    <property type="term" value="F:ATP hydrolysis activity"/>
    <property type="evidence" value="ECO:0007669"/>
    <property type="project" value="InterPro"/>
</dbReference>
<dbReference type="EMBL" id="MEWR01000008">
    <property type="protein sequence ID" value="OGC82269.1"/>
    <property type="molecule type" value="Genomic_DNA"/>
</dbReference>
<keyword evidence="7 8" id="KW-0472">Membrane</keyword>
<feature type="transmembrane region" description="Helical" evidence="8">
    <location>
        <begin position="171"/>
        <end position="188"/>
    </location>
</feature>
<feature type="transmembrane region" description="Helical" evidence="8">
    <location>
        <begin position="63"/>
        <end position="82"/>
    </location>
</feature>
<feature type="transmembrane region" description="Helical" evidence="8">
    <location>
        <begin position="279"/>
        <end position="302"/>
    </location>
</feature>
<evidence type="ECO:0008006" key="13">
    <source>
        <dbReference type="Google" id="ProtNLM"/>
    </source>
</evidence>
<keyword evidence="6 8" id="KW-1133">Transmembrane helix</keyword>
<name>A0A1F4XKU5_9BACT</name>
<dbReference type="GO" id="GO:0005524">
    <property type="term" value="F:ATP binding"/>
    <property type="evidence" value="ECO:0007669"/>
    <property type="project" value="UniProtKB-KW"/>
</dbReference>
<evidence type="ECO:0000259" key="10">
    <source>
        <dbReference type="PROSITE" id="PS50929"/>
    </source>
</evidence>
<dbReference type="SUPFAM" id="SSF52540">
    <property type="entry name" value="P-loop containing nucleoside triphosphate hydrolases"/>
    <property type="match status" value="1"/>
</dbReference>
<dbReference type="InterPro" id="IPR003593">
    <property type="entry name" value="AAA+_ATPase"/>
</dbReference>
<accession>A0A1F4XKU5</accession>
<dbReference type="Proteomes" id="UP000177614">
    <property type="component" value="Unassembled WGS sequence"/>
</dbReference>
<feature type="transmembrane region" description="Helical" evidence="8">
    <location>
        <begin position="21"/>
        <end position="43"/>
    </location>
</feature>
<dbReference type="InterPro" id="IPR003439">
    <property type="entry name" value="ABC_transporter-like_ATP-bd"/>
</dbReference>
<dbReference type="AlphaFoldDB" id="A0A1F4XKU5"/>
<feature type="domain" description="ABC transporter" evidence="9">
    <location>
        <begin position="344"/>
        <end position="578"/>
    </location>
</feature>
<dbReference type="Gene3D" id="1.20.1560.10">
    <property type="entry name" value="ABC transporter type 1, transmembrane domain"/>
    <property type="match status" value="1"/>
</dbReference>
<sequence>MSNHMWQIIKTFLPIFSKHKWWTILYFVLTIIIVALSVAQPYFYKEAIDGFINIFQKTDSALIPTHLAILGWFIASYGNNILSALKGWLFWDIYGNPAYIQMLKDQYNKILHLDIREFIDRKHGELLKLVDNATDALVSINNFIFDELLTPVLSFIVLLVFAWNYSWQLTLASLAIIPFHALLAWYSYRKSEQYAKKSRTAWNKIFGRIGDTFNNIITTKSFHGEPYEFSEVSNLSLVAYQHQSKTNRIWTFFDFFDVNTFAFVTIIVIGYFLLLDQQITVGTLLMFGNIINRILAPINLLMKSIKNFQTHIIKFKQLSEITDQTPQIISPVDGYKKSTIVGSIVLRNVNFGYKEDKAAVKNINLTIHPGEKIALIGHSGSGKSTLALLLMRFYDVSSGEILLDNIDLRKWDYDNLRSHFGVVWQENMLFHDTLINNIRYGKQDANLEEVTEVAKKAHAHEFINELRQKYDSLVGERGVKLSGGEKQRVAIARAMIKNPEIVILDEATSALDSKTEQLVQKGIENLIKDRTAIIIAHRLSTVQHCDKIVVLEKGNILAVGKHQELVKTCPTYNEMVQLQSHGFLNE</sequence>
<dbReference type="PROSITE" id="PS50929">
    <property type="entry name" value="ABC_TM1F"/>
    <property type="match status" value="1"/>
</dbReference>
<dbReference type="CDD" id="cd07346">
    <property type="entry name" value="ABC_6TM_exporters"/>
    <property type="match status" value="1"/>
</dbReference>
<dbReference type="SMART" id="SM00382">
    <property type="entry name" value="AAA"/>
    <property type="match status" value="1"/>
</dbReference>
<organism evidence="11 12">
    <name type="scientific">Candidatus Abawacabacteria bacterium RBG_16_42_10</name>
    <dbReference type="NCBI Taxonomy" id="1817814"/>
    <lineage>
        <taxon>Bacteria</taxon>
        <taxon>Candidatus Abawacaibacteriota</taxon>
    </lineage>
</organism>
<evidence type="ECO:0000256" key="6">
    <source>
        <dbReference type="ARBA" id="ARBA00022989"/>
    </source>
</evidence>
<evidence type="ECO:0000313" key="12">
    <source>
        <dbReference type="Proteomes" id="UP000177614"/>
    </source>
</evidence>
<keyword evidence="3 8" id="KW-0812">Transmembrane</keyword>
<dbReference type="SUPFAM" id="SSF90123">
    <property type="entry name" value="ABC transporter transmembrane region"/>
    <property type="match status" value="1"/>
</dbReference>
<evidence type="ECO:0000313" key="11">
    <source>
        <dbReference type="EMBL" id="OGC82269.1"/>
    </source>
</evidence>
<gene>
    <name evidence="11" type="ORF">A2V81_01900</name>
</gene>
<reference evidence="11 12" key="1">
    <citation type="journal article" date="2016" name="Nat. Commun.">
        <title>Thousands of microbial genomes shed light on interconnected biogeochemical processes in an aquifer system.</title>
        <authorList>
            <person name="Anantharaman K."/>
            <person name="Brown C.T."/>
            <person name="Hug L.A."/>
            <person name="Sharon I."/>
            <person name="Castelle C.J."/>
            <person name="Probst A.J."/>
            <person name="Thomas B.C."/>
            <person name="Singh A."/>
            <person name="Wilkins M.J."/>
            <person name="Karaoz U."/>
            <person name="Brodie E.L."/>
            <person name="Williams K.H."/>
            <person name="Hubbard S.S."/>
            <person name="Banfield J.F."/>
        </authorList>
    </citation>
    <scope>NUCLEOTIDE SEQUENCE [LARGE SCALE GENOMIC DNA]</scope>
</reference>
<dbReference type="Pfam" id="PF00005">
    <property type="entry name" value="ABC_tran"/>
    <property type="match status" value="1"/>
</dbReference>
<dbReference type="PROSITE" id="PS00211">
    <property type="entry name" value="ABC_TRANSPORTER_1"/>
    <property type="match status" value="1"/>
</dbReference>
<dbReference type="InterPro" id="IPR039421">
    <property type="entry name" value="Type_1_exporter"/>
</dbReference>
<evidence type="ECO:0000256" key="5">
    <source>
        <dbReference type="ARBA" id="ARBA00022840"/>
    </source>
</evidence>
<dbReference type="GO" id="GO:0005886">
    <property type="term" value="C:plasma membrane"/>
    <property type="evidence" value="ECO:0007669"/>
    <property type="project" value="UniProtKB-SubCell"/>
</dbReference>
<dbReference type="PROSITE" id="PS50893">
    <property type="entry name" value="ABC_TRANSPORTER_2"/>
    <property type="match status" value="1"/>
</dbReference>
<evidence type="ECO:0000259" key="9">
    <source>
        <dbReference type="PROSITE" id="PS50893"/>
    </source>
</evidence>
<keyword evidence="4" id="KW-0547">Nucleotide-binding</keyword>
<keyword evidence="5" id="KW-0067">ATP-binding</keyword>
<dbReference type="STRING" id="1817814.A2V81_01900"/>
<feature type="transmembrane region" description="Helical" evidence="8">
    <location>
        <begin position="252"/>
        <end position="273"/>
    </location>
</feature>
<dbReference type="PANTHER" id="PTHR43394:SF1">
    <property type="entry name" value="ATP-BINDING CASSETTE SUB-FAMILY B MEMBER 10, MITOCHONDRIAL"/>
    <property type="match status" value="1"/>
</dbReference>
<dbReference type="InterPro" id="IPR017871">
    <property type="entry name" value="ABC_transporter-like_CS"/>
</dbReference>
<comment type="subcellular location">
    <subcellularLocation>
        <location evidence="1">Cell membrane</location>
        <topology evidence="1">Multi-pass membrane protein</topology>
    </subcellularLocation>
</comment>
<dbReference type="Gene3D" id="3.40.50.300">
    <property type="entry name" value="P-loop containing nucleotide triphosphate hydrolases"/>
    <property type="match status" value="1"/>
</dbReference>
<feature type="domain" description="ABC transmembrane type-1" evidence="10">
    <location>
        <begin position="24"/>
        <end position="310"/>
    </location>
</feature>
<feature type="transmembrane region" description="Helical" evidence="8">
    <location>
        <begin position="148"/>
        <end position="165"/>
    </location>
</feature>
<dbReference type="PANTHER" id="PTHR43394">
    <property type="entry name" value="ATP-DEPENDENT PERMEASE MDL1, MITOCHONDRIAL"/>
    <property type="match status" value="1"/>
</dbReference>
<protein>
    <recommendedName>
        <fullName evidence="13">ABC transporter</fullName>
    </recommendedName>
</protein>